<keyword evidence="3" id="KW-0812">Transmembrane</keyword>
<feature type="compositionally biased region" description="Basic residues" evidence="2">
    <location>
        <begin position="1118"/>
        <end position="1130"/>
    </location>
</feature>
<feature type="region of interest" description="Disordered" evidence="2">
    <location>
        <begin position="1447"/>
        <end position="1475"/>
    </location>
</feature>
<dbReference type="Proteomes" id="UP000078550">
    <property type="component" value="Unassembled WGS sequence"/>
</dbReference>
<sequence length="1923" mass="226750">MDKFKKCKKRKFRSLRGAKQCLKKKNTHLKESKSKFLPSIFIKNLILKYLSEKKNGVQVYDEKNNTQGRTCDSTSEHFGDEKETENLKERLFFGKNEIVERDLVKNCLIFDKDETLRIISYKILFDVMKKCIDHEHVLMKIEEMGFPVEDIKGKDIEDLHICSKYKADTFLTYIFKNLKIVKVTKNFQALQKIMNVIKSIALITPYIYKVKFLFYFCSIFNIYQKENRRGISERMEVVKRGDPQIGGDAQQRYSSSIFTNADDEDQFVDLFFDIMNDFVSMNNNYNTYDDVYTFYSYFVLRWMLIYFTNKASFFSKGKVHPVTVSKYMMLLLSVLRHLHESTDCDMVKLLRWEDEKRHAHPRGNEIGQSEGVVGYLEEKEKEEEEEEEEKKNKKKELGKDYVGYAVGEEELTFGIKCKGRENDSQEKEKEKIPLFDDWEGTQVIGENLLNYMSSRQNVKNEKIRREKNEIKNMIEQFYGKVDLNIEKNLDDMKDNINNLTQRTFMTVYNLFSKINIVHKHIVLLYFSQSFLKIASFEYSYHVIFNCFQLLNKLLTVENFVLHPLIFLTVEKVLTFYENVIIYLYKKKDHFSGEFSHFCDQFNSKHRGVYENVFTRIWNLYLLIISDEYSKRELIKDSHNKYFNIYPDGEQMGLNTFNTLMTVLKVNNIEFSNECKDFILTNIDKNYKRELTNCLSTSFRVIGFGFFIEESFFFTQNELLSKDIFILNRMLKDTNKTFFGGNFKVLINFFYPLLICYIGLYQKEEHYSIKKKHFQTYIKNLLKHFVSSLNDCINLYYFLSTQIEDMYILVTKFMDCNDYTLLTLFIHFFERFYLSTIKMNEKLKISSSVLMNIDRRKDIKCKYTNINLRKNNFFLNNISDNLLKIFLPKFISILTLSFTQKFLSPHMGKENNLPMQRTIEGFTKLIHACLHFSSSINCSDILLILEDIITKKEIEKEIFSLLSLLTVIKIFIPFFTPDQLNMCSIYYRKLVSLISAVLRKMFSTYKLVRNEYSSTVCCDNNFEHTSENGRENINREETNYNAQNNNEGDNSHVYQSNGSHVGTTSDYPEGVFILPNKDKPNGCYGSNAHGGGDVHKEECKNDAVGSRVLSVKSTIRREKEKKKKKKKKNTRKGNNNGEKEEGNRKKIIQDMKFELEKFKYARVLVYDSVAVLFNYIGNIFLKRRKEIYPHSYKNKKRSSNVSRSTSYKNIPYLRPIEEQILHNIIVDDKLEERELPIMMTKENILNFFEHISYYNINKYIKKYFVYINSLMLYLKECKYVDRCYCYDMFNSLFPILIKSMFYINKKFTTKTKKHSLFDSVIEIGISNVEFLILNVTPGLVVDDINCRKIVLHFFHLLVKKYTLEKKNQEQLFTLCLKISFECTSNMLKVFLKFLLTCVNLFNREVILKNVKELMKLLDSISHKKVYVYIVERFFLKLDELLQWRKREEHNKSGADENEEGKEGEKNDEGEESAEGGEHSLLKYLSKPGRRIFHKLVRKQQRNRKPSNNNNDDNNGGDNRLWGDKNERGVKRAPYGYGTQTSLDNYSSSASYGEEVSSNESSNESSDSSYSAGSPESSAEKEDAELHLTDDEGSHLKGNISGNHTKNDLTKLRNKEEHKRKRAQLHRKDARRNNKRKNESTNLVQFFEKAKKHLGQKESNFMQTTLTQILQKEKKKKVKGKLDENVGYILDNLENLILQGKQNWNIPVKNKRVITDLFGEKYFMKQKIRKEEKKEKEDSFSSNSDDENNVEVRNDGKIIIHNADLHSIKEKEKRKYDVTNKKYSCIYEKHNMHAKFKLMNKLKNKNKNKNNNKFVTADKMLYKSKKGEGDIIKKDKMLPYSYVALKPIMTKEKFRARTLHAFKHIKGKATINGKKLPQMGRSDHKWEEVTTNGKKLPQMGRSDHKWEEVTTNGKKLPQMGRSDHK</sequence>
<feature type="region of interest" description="Disordered" evidence="2">
    <location>
        <begin position="1495"/>
        <end position="1638"/>
    </location>
</feature>
<keyword evidence="1" id="KW-0175">Coiled coil</keyword>
<feature type="transmembrane region" description="Helical" evidence="3">
    <location>
        <begin position="957"/>
        <end position="975"/>
    </location>
</feature>
<feature type="region of interest" description="Disordered" evidence="2">
    <location>
        <begin position="1039"/>
        <end position="1059"/>
    </location>
</feature>
<keyword evidence="3" id="KW-1133">Transmembrane helix</keyword>
<feature type="compositionally biased region" description="Basic residues" evidence="2">
    <location>
        <begin position="1616"/>
        <end position="1633"/>
    </location>
</feature>
<feature type="region of interest" description="Disordered" evidence="2">
    <location>
        <begin position="1109"/>
        <end position="1142"/>
    </location>
</feature>
<evidence type="ECO:0000256" key="2">
    <source>
        <dbReference type="SAM" id="MobiDB-lite"/>
    </source>
</evidence>
<feature type="region of interest" description="Disordered" evidence="2">
    <location>
        <begin position="375"/>
        <end position="394"/>
    </location>
</feature>
<evidence type="ECO:0000313" key="4">
    <source>
        <dbReference type="EMBL" id="SBT36054.1"/>
    </source>
</evidence>
<feature type="compositionally biased region" description="Basic and acidic residues" evidence="2">
    <location>
        <begin position="1603"/>
        <end position="1615"/>
    </location>
</feature>
<feature type="transmembrane region" description="Helical" evidence="3">
    <location>
        <begin position="737"/>
        <end position="759"/>
    </location>
</feature>
<dbReference type="PANTHER" id="PTHR34660:SF3">
    <property type="entry name" value="RRM DOMAIN-CONTAINING PROTEIN"/>
    <property type="match status" value="1"/>
</dbReference>
<feature type="compositionally biased region" description="Low complexity" evidence="2">
    <location>
        <begin position="1544"/>
        <end position="1575"/>
    </location>
</feature>
<feature type="region of interest" description="Disordered" evidence="2">
    <location>
        <begin position="1872"/>
        <end position="1923"/>
    </location>
</feature>
<evidence type="ECO:0000256" key="3">
    <source>
        <dbReference type="SAM" id="Phobius"/>
    </source>
</evidence>
<reference evidence="5" key="1">
    <citation type="submission" date="2016-05" db="EMBL/GenBank/DDBJ databases">
        <authorList>
            <person name="Naeem Raeece"/>
        </authorList>
    </citation>
    <scope>NUCLEOTIDE SEQUENCE [LARGE SCALE GENOMIC DNA]</scope>
</reference>
<feature type="compositionally biased region" description="Basic and acidic residues" evidence="2">
    <location>
        <begin position="1519"/>
        <end position="1528"/>
    </location>
</feature>
<protein>
    <submittedName>
        <fullName evidence="4">Uncharacterized protein</fullName>
    </submittedName>
</protein>
<organism evidence="4 5">
    <name type="scientific">Plasmodium ovale wallikeri</name>
    <dbReference type="NCBI Taxonomy" id="864142"/>
    <lineage>
        <taxon>Eukaryota</taxon>
        <taxon>Sar</taxon>
        <taxon>Alveolata</taxon>
        <taxon>Apicomplexa</taxon>
        <taxon>Aconoidasida</taxon>
        <taxon>Haemosporida</taxon>
        <taxon>Plasmodiidae</taxon>
        <taxon>Plasmodium</taxon>
        <taxon>Plasmodium (Plasmodium)</taxon>
    </lineage>
</organism>
<gene>
    <name evidence="4" type="ORF">POVWA2_028100</name>
</gene>
<name>A0A1A8YWV7_PLAOA</name>
<feature type="coiled-coil region" evidence="1">
    <location>
        <begin position="456"/>
        <end position="502"/>
    </location>
</feature>
<evidence type="ECO:0000256" key="1">
    <source>
        <dbReference type="SAM" id="Coils"/>
    </source>
</evidence>
<accession>A0A1A8YWV7</accession>
<dbReference type="PANTHER" id="PTHR34660">
    <property type="entry name" value="MYB-LIKE PROTEIN X"/>
    <property type="match status" value="1"/>
</dbReference>
<dbReference type="EMBL" id="FLRE01000113">
    <property type="protein sequence ID" value="SBT36054.1"/>
    <property type="molecule type" value="Genomic_DNA"/>
</dbReference>
<feature type="compositionally biased region" description="Basic and acidic residues" evidence="2">
    <location>
        <begin position="1576"/>
        <end position="1593"/>
    </location>
</feature>
<evidence type="ECO:0000313" key="5">
    <source>
        <dbReference type="Proteomes" id="UP000078550"/>
    </source>
</evidence>
<feature type="compositionally biased region" description="Basic and acidic residues" evidence="2">
    <location>
        <begin position="1447"/>
        <end position="1465"/>
    </location>
</feature>
<feature type="compositionally biased region" description="Low complexity" evidence="2">
    <location>
        <begin position="1506"/>
        <end position="1517"/>
    </location>
</feature>
<keyword evidence="3" id="KW-0472">Membrane</keyword>
<proteinExistence type="predicted"/>